<keyword evidence="1" id="KW-0812">Transmembrane</keyword>
<keyword evidence="1" id="KW-0472">Membrane</keyword>
<gene>
    <name evidence="2" type="ORF">ACFSVM_19815</name>
</gene>
<keyword evidence="1" id="KW-1133">Transmembrane helix</keyword>
<dbReference type="EMBL" id="JBHUMJ010000007">
    <property type="protein sequence ID" value="MFD2702704.1"/>
    <property type="molecule type" value="Genomic_DNA"/>
</dbReference>
<dbReference type="RefSeq" id="WP_177178837.1">
    <property type="nucleotide sequence ID" value="NZ_JBHUMJ010000007.1"/>
</dbReference>
<dbReference type="Proteomes" id="UP001597540">
    <property type="component" value="Unassembled WGS sequence"/>
</dbReference>
<evidence type="ECO:0000313" key="2">
    <source>
        <dbReference type="EMBL" id="MFD2702704.1"/>
    </source>
</evidence>
<feature type="transmembrane region" description="Helical" evidence="1">
    <location>
        <begin position="208"/>
        <end position="230"/>
    </location>
</feature>
<feature type="transmembrane region" description="Helical" evidence="1">
    <location>
        <begin position="266"/>
        <end position="287"/>
    </location>
</feature>
<feature type="transmembrane region" description="Helical" evidence="1">
    <location>
        <begin position="100"/>
        <end position="120"/>
    </location>
</feature>
<feature type="transmembrane region" description="Helical" evidence="1">
    <location>
        <begin position="170"/>
        <end position="196"/>
    </location>
</feature>
<sequence>MNQKADTGLEMLEKELRSVLPRKDVAPPSQEETLMLLSSLQGEFELLKENKALITTFSSDPEVQRMKHQSEQSTDAWAEGSIPKPSLRNLLKSQMRRNQAAIFGTGAILFMLLAVLIDPYRPNQLYGDSSLTIYSITTPLLLLVAMLFTLRSGDRGLRSVERITPYPLALIAYSRVLLTFLTVLVLALVSNVIVYLRVATVGGDVSHFGHFVLMWLGVTLITGGTAMSLLFYKGVKAAILGSSVVYLVWLVVQQQLSITESPGSIILLWIDSLVFVAGVALILFAYYRSRSLIAGARKA</sequence>
<evidence type="ECO:0000313" key="3">
    <source>
        <dbReference type="Proteomes" id="UP001597540"/>
    </source>
</evidence>
<name>A0ABW5SU15_9BACL</name>
<protein>
    <submittedName>
        <fullName evidence="2">Uncharacterized protein</fullName>
    </submittedName>
</protein>
<evidence type="ECO:0000256" key="1">
    <source>
        <dbReference type="SAM" id="Phobius"/>
    </source>
</evidence>
<feature type="transmembrane region" description="Helical" evidence="1">
    <location>
        <begin position="237"/>
        <end position="254"/>
    </location>
</feature>
<organism evidence="2 3">
    <name type="scientific">Paenibacillus shunpengii</name>
    <dbReference type="NCBI Taxonomy" id="2054424"/>
    <lineage>
        <taxon>Bacteria</taxon>
        <taxon>Bacillati</taxon>
        <taxon>Bacillota</taxon>
        <taxon>Bacilli</taxon>
        <taxon>Bacillales</taxon>
        <taxon>Paenibacillaceae</taxon>
        <taxon>Paenibacillus</taxon>
    </lineage>
</organism>
<accession>A0ABW5SU15</accession>
<comment type="caution">
    <text evidence="2">The sequence shown here is derived from an EMBL/GenBank/DDBJ whole genome shotgun (WGS) entry which is preliminary data.</text>
</comment>
<feature type="transmembrane region" description="Helical" evidence="1">
    <location>
        <begin position="132"/>
        <end position="150"/>
    </location>
</feature>
<keyword evidence="3" id="KW-1185">Reference proteome</keyword>
<reference evidence="3" key="1">
    <citation type="journal article" date="2019" name="Int. J. Syst. Evol. Microbiol.">
        <title>The Global Catalogue of Microorganisms (GCM) 10K type strain sequencing project: providing services to taxonomists for standard genome sequencing and annotation.</title>
        <authorList>
            <consortium name="The Broad Institute Genomics Platform"/>
            <consortium name="The Broad Institute Genome Sequencing Center for Infectious Disease"/>
            <person name="Wu L."/>
            <person name="Ma J."/>
        </authorList>
    </citation>
    <scope>NUCLEOTIDE SEQUENCE [LARGE SCALE GENOMIC DNA]</scope>
    <source>
        <strain evidence="3">KCTC 33849</strain>
    </source>
</reference>
<proteinExistence type="predicted"/>